<name>A0A822ZUQ6_NELNU</name>
<dbReference type="EMBL" id="DUZY01000008">
    <property type="protein sequence ID" value="DAD46596.1"/>
    <property type="molecule type" value="Genomic_DNA"/>
</dbReference>
<evidence type="ECO:0000313" key="2">
    <source>
        <dbReference type="EMBL" id="DAD46596.1"/>
    </source>
</evidence>
<proteinExistence type="predicted"/>
<dbReference type="InterPro" id="IPR056777">
    <property type="entry name" value="Ycf2_N"/>
</dbReference>
<feature type="domain" description="Ycf2 N-terminal" evidence="1">
    <location>
        <begin position="1"/>
        <end position="47"/>
    </location>
</feature>
<reference evidence="2 3" key="1">
    <citation type="journal article" date="2020" name="Mol. Biol. Evol.">
        <title>Distinct Expression and Methylation Patterns for Genes with Different Fates following a Single Whole-Genome Duplication in Flowering Plants.</title>
        <authorList>
            <person name="Shi T."/>
            <person name="Rahmani R.S."/>
            <person name="Gugger P.F."/>
            <person name="Wang M."/>
            <person name="Li H."/>
            <person name="Zhang Y."/>
            <person name="Li Z."/>
            <person name="Wang Q."/>
            <person name="Van de Peer Y."/>
            <person name="Marchal K."/>
            <person name="Chen J."/>
        </authorList>
    </citation>
    <scope>NUCLEOTIDE SEQUENCE [LARGE SCALE GENOMIC DNA]</scope>
    <source>
        <tissue evidence="2">Leaf</tissue>
    </source>
</reference>
<protein>
    <recommendedName>
        <fullName evidence="1">Ycf2 N-terminal domain-containing protein</fullName>
    </recommendedName>
</protein>
<dbReference type="AlphaFoldDB" id="A0A822ZUQ6"/>
<evidence type="ECO:0000259" key="1">
    <source>
        <dbReference type="Pfam" id="PF05695"/>
    </source>
</evidence>
<organism evidence="2 3">
    <name type="scientific">Nelumbo nucifera</name>
    <name type="common">Sacred lotus</name>
    <dbReference type="NCBI Taxonomy" id="4432"/>
    <lineage>
        <taxon>Eukaryota</taxon>
        <taxon>Viridiplantae</taxon>
        <taxon>Streptophyta</taxon>
        <taxon>Embryophyta</taxon>
        <taxon>Tracheophyta</taxon>
        <taxon>Spermatophyta</taxon>
        <taxon>Magnoliopsida</taxon>
        <taxon>Proteales</taxon>
        <taxon>Nelumbonaceae</taxon>
        <taxon>Nelumbo</taxon>
    </lineage>
</organism>
<gene>
    <name evidence="2" type="ORF">HUJ06_016533</name>
</gene>
<comment type="caution">
    <text evidence="2">The sequence shown here is derived from an EMBL/GenBank/DDBJ whole genome shotgun (WGS) entry which is preliminary data.</text>
</comment>
<dbReference type="Pfam" id="PF05695">
    <property type="entry name" value="Ycf2"/>
    <property type="match status" value="1"/>
</dbReference>
<dbReference type="Proteomes" id="UP000607653">
    <property type="component" value="Unassembled WGS sequence"/>
</dbReference>
<accession>A0A822ZUQ6</accession>
<sequence>MVDLFTLSITESDLVCHKGFAFSIDSYGLDTKILNEVFNSSDESKQKYV</sequence>
<keyword evidence="3" id="KW-1185">Reference proteome</keyword>
<evidence type="ECO:0000313" key="3">
    <source>
        <dbReference type="Proteomes" id="UP000607653"/>
    </source>
</evidence>